<dbReference type="AlphaFoldDB" id="M5Q1Q0"/>
<comment type="caution">
    <text evidence="2">The sequence shown here is derived from an EMBL/GenBank/DDBJ whole genome shotgun (WGS) entry which is preliminary data.</text>
</comment>
<protein>
    <submittedName>
        <fullName evidence="2">Uncharacterized protein</fullName>
    </submittedName>
</protein>
<gene>
    <name evidence="2" type="ORF">PCS_02438</name>
</gene>
<organism evidence="2 3">
    <name type="scientific">Desulfocurvibacter africanus PCS</name>
    <dbReference type="NCBI Taxonomy" id="1262666"/>
    <lineage>
        <taxon>Bacteria</taxon>
        <taxon>Pseudomonadati</taxon>
        <taxon>Thermodesulfobacteriota</taxon>
        <taxon>Desulfovibrionia</taxon>
        <taxon>Desulfovibrionales</taxon>
        <taxon>Desulfovibrionaceae</taxon>
        <taxon>Desulfocurvibacter</taxon>
    </lineage>
</organism>
<reference evidence="2 3" key="1">
    <citation type="journal article" date="2013" name="Genome Announc.">
        <title>Draft Genome Sequence for Desulfovibrio africanus Strain PCS.</title>
        <authorList>
            <person name="Brown S.D."/>
            <person name="Utturkar S.M."/>
            <person name="Arkin A.P."/>
            <person name="Deutschbauer A.M."/>
            <person name="Elias D.A."/>
            <person name="Hazen T.C."/>
            <person name="Chakraborty R."/>
        </authorList>
    </citation>
    <scope>NUCLEOTIDE SEQUENCE [LARGE SCALE GENOMIC DNA]</scope>
    <source>
        <strain evidence="2 3">PCS</strain>
    </source>
</reference>
<dbReference type="EMBL" id="AOSV01000027">
    <property type="protein sequence ID" value="EMG36743.1"/>
    <property type="molecule type" value="Genomic_DNA"/>
</dbReference>
<dbReference type="PATRIC" id="fig|1262666.3.peg.2481"/>
<sequence>MDHVDDPLAQQPAEMATTPEKLALPAPPPTCAVEPTGEAPPLPLDWQAPWGSGSRDKQPRSGPKHLSGVTLSDVLKSPLQELLGMLENAAAKPVQPQAGQTMLEWVQLGLPAFQIPEDVRGSFMDQVI</sequence>
<feature type="region of interest" description="Disordered" evidence="1">
    <location>
        <begin position="1"/>
        <end position="69"/>
    </location>
</feature>
<evidence type="ECO:0000313" key="2">
    <source>
        <dbReference type="EMBL" id="EMG36743.1"/>
    </source>
</evidence>
<dbReference type="RefSeq" id="WP_005987580.1">
    <property type="nucleotide sequence ID" value="NZ_AOSV01000027.1"/>
</dbReference>
<evidence type="ECO:0000313" key="3">
    <source>
        <dbReference type="Proteomes" id="UP000011922"/>
    </source>
</evidence>
<accession>M5Q1Q0</accession>
<name>M5Q1Q0_DESAF</name>
<evidence type="ECO:0000256" key="1">
    <source>
        <dbReference type="SAM" id="MobiDB-lite"/>
    </source>
</evidence>
<proteinExistence type="predicted"/>
<dbReference type="Proteomes" id="UP000011922">
    <property type="component" value="Unassembled WGS sequence"/>
</dbReference>